<feature type="compositionally biased region" description="Polar residues" evidence="1">
    <location>
        <begin position="152"/>
        <end position="161"/>
    </location>
</feature>
<organism evidence="2 3">
    <name type="scientific">Fusarium flagelliforme</name>
    <dbReference type="NCBI Taxonomy" id="2675880"/>
    <lineage>
        <taxon>Eukaryota</taxon>
        <taxon>Fungi</taxon>
        <taxon>Dikarya</taxon>
        <taxon>Ascomycota</taxon>
        <taxon>Pezizomycotina</taxon>
        <taxon>Sordariomycetes</taxon>
        <taxon>Hypocreomycetidae</taxon>
        <taxon>Hypocreales</taxon>
        <taxon>Nectriaceae</taxon>
        <taxon>Fusarium</taxon>
        <taxon>Fusarium incarnatum-equiseti species complex</taxon>
    </lineage>
</organism>
<dbReference type="AlphaFoldDB" id="A0A395MX91"/>
<reference evidence="2 3" key="1">
    <citation type="journal article" date="2018" name="PLoS Pathog.">
        <title>Evolution of structural diversity of trichothecenes, a family of toxins produced by plant pathogenic and entomopathogenic fungi.</title>
        <authorList>
            <person name="Proctor R.H."/>
            <person name="McCormick S.P."/>
            <person name="Kim H.S."/>
            <person name="Cardoza R.E."/>
            <person name="Stanley A.M."/>
            <person name="Lindo L."/>
            <person name="Kelly A."/>
            <person name="Brown D.W."/>
            <person name="Lee T."/>
            <person name="Vaughan M.M."/>
            <person name="Alexander N.J."/>
            <person name="Busman M."/>
            <person name="Gutierrez S."/>
        </authorList>
    </citation>
    <scope>NUCLEOTIDE SEQUENCE [LARGE SCALE GENOMIC DNA]</scope>
    <source>
        <strain evidence="2 3">NRRL 13405</strain>
    </source>
</reference>
<feature type="region of interest" description="Disordered" evidence="1">
    <location>
        <begin position="152"/>
        <end position="191"/>
    </location>
</feature>
<accession>A0A395MX91</accession>
<sequence length="415" mass="46978">MDAKTFVTWKLSTISFQRGKATQLTLRGLSVTRMDSPQPAKKHDVLSQATKILGKRPQSRFDVSGEEGERVDDDGIHSRSRRLRRKVQRTSALLPELPEVYDFLPLSGNGDHEPVTRFEYRQHEQQVVAQSRGGIKGMTGNQPLQFATRTMTRSRSQQSMLKNPPDSHLGTAPKRHQSIAGPSRTSNHKTRRYTAYANLGYGRITVNPKTSYARDDTSPSNTGELVDGSVQHISPAAQQQLLQQQQVRQLMAQQAAFQANRQDGLPIEMAKSSQFNPKRHYAQALAQQFALPQHQQEQQEQERQARQPLPQGSGTLTDIDHLFEDADHWRHTLSWDNKGSTDKRDCGSRRLKTDLRDPSANFSAIGHYTISQDNTEGEEARKSLLLAKFGNRCTRNRDAQELEKQKALRRDGFSF</sequence>
<protein>
    <submittedName>
        <fullName evidence="2">Uncharacterized protein</fullName>
    </submittedName>
</protein>
<gene>
    <name evidence="2" type="ORF">FIE12Z_3893</name>
</gene>
<dbReference type="STRING" id="2594813.A0A395MX91"/>
<feature type="region of interest" description="Disordered" evidence="1">
    <location>
        <begin position="291"/>
        <end position="317"/>
    </location>
</feature>
<proteinExistence type="predicted"/>
<evidence type="ECO:0000313" key="3">
    <source>
        <dbReference type="Proteomes" id="UP000265631"/>
    </source>
</evidence>
<evidence type="ECO:0000313" key="2">
    <source>
        <dbReference type="EMBL" id="RFN51839.1"/>
    </source>
</evidence>
<evidence type="ECO:0000256" key="1">
    <source>
        <dbReference type="SAM" id="MobiDB-lite"/>
    </source>
</evidence>
<comment type="caution">
    <text evidence="2">The sequence shown here is derived from an EMBL/GenBank/DDBJ whole genome shotgun (WGS) entry which is preliminary data.</text>
</comment>
<dbReference type="Proteomes" id="UP000265631">
    <property type="component" value="Unassembled WGS sequence"/>
</dbReference>
<dbReference type="EMBL" id="PXXK01000090">
    <property type="protein sequence ID" value="RFN51839.1"/>
    <property type="molecule type" value="Genomic_DNA"/>
</dbReference>
<name>A0A395MX91_9HYPO</name>
<keyword evidence="3" id="KW-1185">Reference proteome</keyword>
<feature type="region of interest" description="Disordered" evidence="1">
    <location>
        <begin position="57"/>
        <end position="78"/>
    </location>
</feature>